<comment type="caution">
    <text evidence="1">The sequence shown here is derived from an EMBL/GenBank/DDBJ whole genome shotgun (WGS) entry which is preliminary data.</text>
</comment>
<sequence>MPWGRCVELRNWQDEVTGAASILWALHENFYRTAVAASIPLRKLGYVFPAQLCVDPVGCASNFLPLRWLSIDLLLAKSDHLVPVRRAVIFSPQGMLCVVSGRRCINSRSTGSSFCRNEVFLVLRLQGTGGKLYPSPCRALLSTVREQQVSRTTARQQSFSESSQVSPLDSQAVLPGRLQVLVQVLLQEVSELVAAEALFKYPNVPLKCGSLQRVA</sequence>
<dbReference type="Proteomes" id="UP001066276">
    <property type="component" value="Chromosome 2_1"/>
</dbReference>
<organism evidence="1 2">
    <name type="scientific">Pleurodeles waltl</name>
    <name type="common">Iberian ribbed newt</name>
    <dbReference type="NCBI Taxonomy" id="8319"/>
    <lineage>
        <taxon>Eukaryota</taxon>
        <taxon>Metazoa</taxon>
        <taxon>Chordata</taxon>
        <taxon>Craniata</taxon>
        <taxon>Vertebrata</taxon>
        <taxon>Euteleostomi</taxon>
        <taxon>Amphibia</taxon>
        <taxon>Batrachia</taxon>
        <taxon>Caudata</taxon>
        <taxon>Salamandroidea</taxon>
        <taxon>Salamandridae</taxon>
        <taxon>Pleurodelinae</taxon>
        <taxon>Pleurodeles</taxon>
    </lineage>
</organism>
<dbReference type="EMBL" id="JANPWB010000003">
    <property type="protein sequence ID" value="KAJ1198116.1"/>
    <property type="molecule type" value="Genomic_DNA"/>
</dbReference>
<evidence type="ECO:0000313" key="1">
    <source>
        <dbReference type="EMBL" id="KAJ1198116.1"/>
    </source>
</evidence>
<dbReference type="AlphaFoldDB" id="A0AAV7VCG4"/>
<gene>
    <name evidence="1" type="ORF">NDU88_001960</name>
</gene>
<proteinExistence type="predicted"/>
<name>A0AAV7VCG4_PLEWA</name>
<protein>
    <submittedName>
        <fullName evidence="1">Uncharacterized protein</fullName>
    </submittedName>
</protein>
<keyword evidence="2" id="KW-1185">Reference proteome</keyword>
<evidence type="ECO:0000313" key="2">
    <source>
        <dbReference type="Proteomes" id="UP001066276"/>
    </source>
</evidence>
<accession>A0AAV7VCG4</accession>
<reference evidence="1" key="1">
    <citation type="journal article" date="2022" name="bioRxiv">
        <title>Sequencing and chromosome-scale assembly of the giantPleurodeles waltlgenome.</title>
        <authorList>
            <person name="Brown T."/>
            <person name="Elewa A."/>
            <person name="Iarovenko S."/>
            <person name="Subramanian E."/>
            <person name="Araus A.J."/>
            <person name="Petzold A."/>
            <person name="Susuki M."/>
            <person name="Suzuki K.-i.T."/>
            <person name="Hayashi T."/>
            <person name="Toyoda A."/>
            <person name="Oliveira C."/>
            <person name="Osipova E."/>
            <person name="Leigh N.D."/>
            <person name="Simon A."/>
            <person name="Yun M.H."/>
        </authorList>
    </citation>
    <scope>NUCLEOTIDE SEQUENCE</scope>
    <source>
        <strain evidence="1">20211129_DDA</strain>
        <tissue evidence="1">Liver</tissue>
    </source>
</reference>